<organism evidence="2 3">
    <name type="scientific">Luteolibacter algae</name>
    <dbReference type="NCBI Taxonomy" id="454151"/>
    <lineage>
        <taxon>Bacteria</taxon>
        <taxon>Pseudomonadati</taxon>
        <taxon>Verrucomicrobiota</taxon>
        <taxon>Verrucomicrobiia</taxon>
        <taxon>Verrucomicrobiales</taxon>
        <taxon>Verrucomicrobiaceae</taxon>
        <taxon>Luteolibacter</taxon>
    </lineage>
</organism>
<keyword evidence="3" id="KW-1185">Reference proteome</keyword>
<evidence type="ECO:0000313" key="2">
    <source>
        <dbReference type="EMBL" id="MFD2255621.1"/>
    </source>
</evidence>
<protein>
    <submittedName>
        <fullName evidence="2">Uncharacterized protein</fullName>
    </submittedName>
</protein>
<gene>
    <name evidence="2" type="ORF">ACFSSA_02950</name>
</gene>
<comment type="caution">
    <text evidence="2">The sequence shown here is derived from an EMBL/GenBank/DDBJ whole genome shotgun (WGS) entry which is preliminary data.</text>
</comment>
<proteinExistence type="predicted"/>
<dbReference type="Proteomes" id="UP001597375">
    <property type="component" value="Unassembled WGS sequence"/>
</dbReference>
<accession>A0ABW5D7Q0</accession>
<keyword evidence="1" id="KW-0732">Signal</keyword>
<dbReference type="EMBL" id="JBHUIT010000002">
    <property type="protein sequence ID" value="MFD2255621.1"/>
    <property type="molecule type" value="Genomic_DNA"/>
</dbReference>
<sequence>MNITKTHTFLTAALLAGFQTAGAQVTNEGSFQFVAQSSATYQQSPTDVTFQGGSFNIGLRDGLLIYESPCILDEYFPPNPPEDLFGKGKCAQGATGYITAGDIDGDGVNDSQAYATVSQIIAARSIRPFEPQNVRLVAAPPSELPRPLSGFTGSSAKVFFNIQSPIGSSEYSISGYRFSRVYLPGDRSRFDKEIVPGSYTFTFPRLGQTPGTNNNPIAQTLNLFPTLDGYRKVNNQRVGFRFKNVIFDGGFAVLDPNIVNVIEWEGNTGERIIPGNDTAYVSIRALTAPEDPNSGTTGEIIFPNFTGVSNQIILPSPVQTSYALAPGFLAPGESGLFEIEFSTYRPTTSVAFERSVRRFRLPVKMGNFMTTALRAALPANATNEQRDPSADYDGDGASNFAEWAFGSDPAKAGSVPPAPSLELVNTQAAPGTFSEIGSESHGQGCWEYKVDKLINPIPALDYHVEHSTDMKTWVRIDKSDDKWNFQETSNQIKVSCQDDELHGGGFFRVKVVTK</sequence>
<dbReference type="RefSeq" id="WP_386818278.1">
    <property type="nucleotide sequence ID" value="NZ_JBHUIT010000002.1"/>
</dbReference>
<evidence type="ECO:0000313" key="3">
    <source>
        <dbReference type="Proteomes" id="UP001597375"/>
    </source>
</evidence>
<reference evidence="3" key="1">
    <citation type="journal article" date="2019" name="Int. J. Syst. Evol. Microbiol.">
        <title>The Global Catalogue of Microorganisms (GCM) 10K type strain sequencing project: providing services to taxonomists for standard genome sequencing and annotation.</title>
        <authorList>
            <consortium name="The Broad Institute Genomics Platform"/>
            <consortium name="The Broad Institute Genome Sequencing Center for Infectious Disease"/>
            <person name="Wu L."/>
            <person name="Ma J."/>
        </authorList>
    </citation>
    <scope>NUCLEOTIDE SEQUENCE [LARGE SCALE GENOMIC DNA]</scope>
    <source>
        <strain evidence="3">CGMCC 4.7106</strain>
    </source>
</reference>
<evidence type="ECO:0000256" key="1">
    <source>
        <dbReference type="SAM" id="SignalP"/>
    </source>
</evidence>
<feature type="chain" id="PRO_5046244097" evidence="1">
    <location>
        <begin position="24"/>
        <end position="514"/>
    </location>
</feature>
<feature type="signal peptide" evidence="1">
    <location>
        <begin position="1"/>
        <end position="23"/>
    </location>
</feature>
<name>A0ABW5D7Q0_9BACT</name>